<organism evidence="1 2">
    <name type="scientific">Fusarium decemcellulare</name>
    <dbReference type="NCBI Taxonomy" id="57161"/>
    <lineage>
        <taxon>Eukaryota</taxon>
        <taxon>Fungi</taxon>
        <taxon>Dikarya</taxon>
        <taxon>Ascomycota</taxon>
        <taxon>Pezizomycotina</taxon>
        <taxon>Sordariomycetes</taxon>
        <taxon>Hypocreomycetidae</taxon>
        <taxon>Hypocreales</taxon>
        <taxon>Nectriaceae</taxon>
        <taxon>Fusarium</taxon>
        <taxon>Fusarium decemcellulare species complex</taxon>
    </lineage>
</organism>
<evidence type="ECO:0000313" key="2">
    <source>
        <dbReference type="Proteomes" id="UP001148629"/>
    </source>
</evidence>
<gene>
    <name evidence="1" type="ORF">NM208_g5292</name>
</gene>
<accession>A0ACC1SHK1</accession>
<dbReference type="EMBL" id="JANRMS010000434">
    <property type="protein sequence ID" value="KAJ3539927.1"/>
    <property type="molecule type" value="Genomic_DNA"/>
</dbReference>
<evidence type="ECO:0000313" key="1">
    <source>
        <dbReference type="EMBL" id="KAJ3539927.1"/>
    </source>
</evidence>
<keyword evidence="2" id="KW-1185">Reference proteome</keyword>
<comment type="caution">
    <text evidence="1">The sequence shown here is derived from an EMBL/GenBank/DDBJ whole genome shotgun (WGS) entry which is preliminary data.</text>
</comment>
<sequence length="127" mass="11973">MKFTLVMVAALVGLVSAQSCAGGAGFCDGSGHCQDGSGAVSPDVDPECVGGTGTGSQGGARGGRRPGVNVGIGANRPNSGNGVNDGLSLGQVNQGAPCAGGGFCDGAGHCQDGSGAVSSDIDPDCFA</sequence>
<name>A0ACC1SHK1_9HYPO</name>
<dbReference type="Proteomes" id="UP001148629">
    <property type="component" value="Unassembled WGS sequence"/>
</dbReference>
<protein>
    <submittedName>
        <fullName evidence="1">Uncharacterized protein</fullName>
    </submittedName>
</protein>
<reference evidence="1" key="1">
    <citation type="submission" date="2022-08" db="EMBL/GenBank/DDBJ databases">
        <title>Genome Sequence of Fusarium decemcellulare.</title>
        <authorList>
            <person name="Buettner E."/>
        </authorList>
    </citation>
    <scope>NUCLEOTIDE SEQUENCE</scope>
    <source>
        <strain evidence="1">Babe19</strain>
    </source>
</reference>
<proteinExistence type="predicted"/>